<protein>
    <submittedName>
        <fullName evidence="1">Uncharacterized protein</fullName>
    </submittedName>
</protein>
<dbReference type="OrthoDB" id="26820at10239"/>
<name>K4F5Z4_9CAUD</name>
<organism evidence="1 2">
    <name type="scientific">Cronobacter phage vB_CsaM_GAP32</name>
    <dbReference type="NCBI Taxonomy" id="1141136"/>
    <lineage>
        <taxon>Viruses</taxon>
        <taxon>Duplodnaviria</taxon>
        <taxon>Heunggongvirae</taxon>
        <taxon>Uroviricota</taxon>
        <taxon>Caudoviricetes</taxon>
        <taxon>Mimasvirus</taxon>
        <taxon>Mimasvirus GAP32</taxon>
    </lineage>
</organism>
<keyword evidence="2" id="KW-1185">Reference proteome</keyword>
<dbReference type="Proteomes" id="UP000000457">
    <property type="component" value="Segment"/>
</dbReference>
<accession>K4F5Z4</accession>
<sequence length="83" mass="9638">MRYEAFMGTDEFLYSGESGEISTKMLKFMEAITDENEAGTFEIKEEVVGGIPLYYASVCFPDWAEALFLIQFYEYSWELLEES</sequence>
<evidence type="ECO:0000313" key="2">
    <source>
        <dbReference type="Proteomes" id="UP000000457"/>
    </source>
</evidence>
<reference evidence="1 2" key="1">
    <citation type="journal article" date="2014" name="Virology">
        <title>Supersize me: Cronobacter sakazakii phage GAP32.</title>
        <authorList>
            <person name="Abbasifar R."/>
            <person name="Griffiths M.W."/>
            <person name="Sabour P.M."/>
            <person name="Ackermann H.-W."/>
            <person name="Vandersteegen K."/>
            <person name="Lavigne R."/>
            <person name="Noben J.-P."/>
            <person name="Villa A.A."/>
            <person name="Abbasifar A."/>
            <person name="Nash J.H.E."/>
            <person name="Kropinski A.M."/>
        </authorList>
    </citation>
    <scope>NUCLEOTIDE SEQUENCE [LARGE SCALE GENOMIC DNA]</scope>
    <source>
        <strain evidence="1">GAP-32</strain>
    </source>
</reference>
<proteinExistence type="predicted"/>
<dbReference type="KEGG" id="vg:13993936"/>
<evidence type="ECO:0000313" key="1">
    <source>
        <dbReference type="EMBL" id="AFC21646.1"/>
    </source>
</evidence>
<gene>
    <name evidence="1" type="ORF">GAP32_196</name>
</gene>
<dbReference type="RefSeq" id="YP_006987301.1">
    <property type="nucleotide sequence ID" value="NC_019401.1"/>
</dbReference>
<dbReference type="EMBL" id="JN882285">
    <property type="protein sequence ID" value="AFC21646.1"/>
    <property type="molecule type" value="Genomic_DNA"/>
</dbReference>
<dbReference type="GeneID" id="13993936"/>